<evidence type="ECO:0000313" key="2">
    <source>
        <dbReference type="EMBL" id="GHC85708.1"/>
    </source>
</evidence>
<feature type="transmembrane region" description="Helical" evidence="1">
    <location>
        <begin position="85"/>
        <end position="107"/>
    </location>
</feature>
<gene>
    <name evidence="2" type="ORF">GCM10007320_30950</name>
</gene>
<feature type="transmembrane region" description="Helical" evidence="1">
    <location>
        <begin position="53"/>
        <end position="73"/>
    </location>
</feature>
<organism evidence="2 3">
    <name type="scientific">Pseudorhodoferax aquiterrae</name>
    <dbReference type="NCBI Taxonomy" id="747304"/>
    <lineage>
        <taxon>Bacteria</taxon>
        <taxon>Pseudomonadati</taxon>
        <taxon>Pseudomonadota</taxon>
        <taxon>Betaproteobacteria</taxon>
        <taxon>Burkholderiales</taxon>
        <taxon>Comamonadaceae</taxon>
    </lineage>
</organism>
<accession>A0ABQ3G2N3</accession>
<name>A0ABQ3G2N3_9BURK</name>
<evidence type="ECO:0000256" key="1">
    <source>
        <dbReference type="SAM" id="Phobius"/>
    </source>
</evidence>
<protein>
    <submittedName>
        <fullName evidence="2">Uncharacterized protein</fullName>
    </submittedName>
</protein>
<comment type="caution">
    <text evidence="2">The sequence shown here is derived from an EMBL/GenBank/DDBJ whole genome shotgun (WGS) entry which is preliminary data.</text>
</comment>
<keyword evidence="1" id="KW-1133">Transmembrane helix</keyword>
<keyword evidence="1" id="KW-0812">Transmembrane</keyword>
<dbReference type="Proteomes" id="UP000626210">
    <property type="component" value="Unassembled WGS sequence"/>
</dbReference>
<keyword evidence="3" id="KW-1185">Reference proteome</keyword>
<reference evidence="3" key="1">
    <citation type="journal article" date="2019" name="Int. J. Syst. Evol. Microbiol.">
        <title>The Global Catalogue of Microorganisms (GCM) 10K type strain sequencing project: providing services to taxonomists for standard genome sequencing and annotation.</title>
        <authorList>
            <consortium name="The Broad Institute Genomics Platform"/>
            <consortium name="The Broad Institute Genome Sequencing Center for Infectious Disease"/>
            <person name="Wu L."/>
            <person name="Ma J."/>
        </authorList>
    </citation>
    <scope>NUCLEOTIDE SEQUENCE [LARGE SCALE GENOMIC DNA]</scope>
    <source>
        <strain evidence="3">KCTC 23314</strain>
    </source>
</reference>
<sequence length="238" mass="25526">MSKDLPAALPSRGVRGDPAPGLDRMRAVLLLAGAASIPVGLLLPAHWGWENSWIENLQVLILLLGFSCAAMLLRRSPGRRDRLLWLGIAPVWLLVAARELSWGAVFAEPLAFTAEGPQFSSNTLWFKPYVYGLAGAALGTCAGLLAAARLDRVIGQMLRHGAFPWAEALVVLLAAMGSSLAEGHLGWDANALGDQAQVLEELLELVGYMALVLAQARVAWSLRSTAQEDVRSGRGTRK</sequence>
<feature type="transmembrane region" description="Helical" evidence="1">
    <location>
        <begin position="129"/>
        <end position="150"/>
    </location>
</feature>
<proteinExistence type="predicted"/>
<dbReference type="EMBL" id="BMYK01000008">
    <property type="protein sequence ID" value="GHC85708.1"/>
    <property type="molecule type" value="Genomic_DNA"/>
</dbReference>
<evidence type="ECO:0000313" key="3">
    <source>
        <dbReference type="Proteomes" id="UP000626210"/>
    </source>
</evidence>
<feature type="transmembrane region" description="Helical" evidence="1">
    <location>
        <begin position="27"/>
        <end position="47"/>
    </location>
</feature>
<keyword evidence="1" id="KW-0472">Membrane</keyword>